<organism evidence="1 2">
    <name type="scientific">Trichoderma harzianum</name>
    <name type="common">Hypocrea lixii</name>
    <dbReference type="NCBI Taxonomy" id="5544"/>
    <lineage>
        <taxon>Eukaryota</taxon>
        <taxon>Fungi</taxon>
        <taxon>Dikarya</taxon>
        <taxon>Ascomycota</taxon>
        <taxon>Pezizomycotina</taxon>
        <taxon>Sordariomycetes</taxon>
        <taxon>Hypocreomycetidae</taxon>
        <taxon>Hypocreales</taxon>
        <taxon>Hypocreaceae</taxon>
        <taxon>Trichoderma</taxon>
    </lineage>
</organism>
<gene>
    <name evidence="1" type="ORF">THAR02_08815</name>
</gene>
<accession>A0A0G0A1B4</accession>
<dbReference type="SUPFAM" id="SSF52540">
    <property type="entry name" value="P-loop containing nucleoside triphosphate hydrolases"/>
    <property type="match status" value="1"/>
</dbReference>
<dbReference type="InterPro" id="IPR027417">
    <property type="entry name" value="P-loop_NTPase"/>
</dbReference>
<proteinExistence type="predicted"/>
<dbReference type="Proteomes" id="UP000034112">
    <property type="component" value="Unassembled WGS sequence"/>
</dbReference>
<dbReference type="OrthoDB" id="5426988at2759"/>
<dbReference type="OMA" id="TCGLEAN"/>
<reference evidence="2" key="1">
    <citation type="journal article" date="2015" name="Genome Announc.">
        <title>Draft whole-genome sequence of the biocontrol agent Trichoderma harzianum T6776.</title>
        <authorList>
            <person name="Baroncelli R."/>
            <person name="Piaggeschi G."/>
            <person name="Fiorini L."/>
            <person name="Bertolini E."/>
            <person name="Zapparata A."/>
            <person name="Pe M.E."/>
            <person name="Sarrocco S."/>
            <person name="Vannacci G."/>
        </authorList>
    </citation>
    <scope>NUCLEOTIDE SEQUENCE [LARGE SCALE GENOMIC DNA]</scope>
    <source>
        <strain evidence="2">T6776</strain>
    </source>
</reference>
<dbReference type="EMBL" id="JOKZ01000357">
    <property type="protein sequence ID" value="KKO99088.1"/>
    <property type="molecule type" value="Genomic_DNA"/>
</dbReference>
<name>A0A0G0A1B4_TRIHA</name>
<protein>
    <submittedName>
        <fullName evidence="1">Uncharacterized protein</fullName>
    </submittedName>
</protein>
<sequence>MAAPVVWINAFPGTGKLTVARELIRLDQSSILIDNHQLIDPVAARFSRDHPQYPTERRRERQRAFDRYVLEPTLMSKTIVFTDCQSDDDLGQATAQEYLQAARKAKRPFITIYLSCEIEVNIKRATSSERVQGTTTKLTDADMLRDALSRYKMFRFENSLYEAYNIDTTDLTPVDAALRIQTYIKDYLSGHKARRCE</sequence>
<evidence type="ECO:0000313" key="1">
    <source>
        <dbReference type="EMBL" id="KKO99088.1"/>
    </source>
</evidence>
<dbReference type="Gene3D" id="3.40.50.300">
    <property type="entry name" value="P-loop containing nucleotide triphosphate hydrolases"/>
    <property type="match status" value="1"/>
</dbReference>
<comment type="caution">
    <text evidence="1">The sequence shown here is derived from an EMBL/GenBank/DDBJ whole genome shotgun (WGS) entry which is preliminary data.</text>
</comment>
<dbReference type="AlphaFoldDB" id="A0A0G0A1B4"/>
<evidence type="ECO:0000313" key="2">
    <source>
        <dbReference type="Proteomes" id="UP000034112"/>
    </source>
</evidence>